<accession>A0A6A6U7R4</accession>
<protein>
    <submittedName>
        <fullName evidence="1">Uncharacterized protein</fullName>
    </submittedName>
</protein>
<dbReference type="EMBL" id="MU004238">
    <property type="protein sequence ID" value="KAF2667138.1"/>
    <property type="molecule type" value="Genomic_DNA"/>
</dbReference>
<evidence type="ECO:0000313" key="1">
    <source>
        <dbReference type="EMBL" id="KAF2667138.1"/>
    </source>
</evidence>
<name>A0A6A6U7R4_9PEZI</name>
<reference evidence="1" key="1">
    <citation type="journal article" date="2020" name="Stud. Mycol.">
        <title>101 Dothideomycetes genomes: a test case for predicting lifestyles and emergence of pathogens.</title>
        <authorList>
            <person name="Haridas S."/>
            <person name="Albert R."/>
            <person name="Binder M."/>
            <person name="Bloem J."/>
            <person name="Labutti K."/>
            <person name="Salamov A."/>
            <person name="Andreopoulos B."/>
            <person name="Baker S."/>
            <person name="Barry K."/>
            <person name="Bills G."/>
            <person name="Bluhm B."/>
            <person name="Cannon C."/>
            <person name="Castanera R."/>
            <person name="Culley D."/>
            <person name="Daum C."/>
            <person name="Ezra D."/>
            <person name="Gonzalez J."/>
            <person name="Henrissat B."/>
            <person name="Kuo A."/>
            <person name="Liang C."/>
            <person name="Lipzen A."/>
            <person name="Lutzoni F."/>
            <person name="Magnuson J."/>
            <person name="Mondo S."/>
            <person name="Nolan M."/>
            <person name="Ohm R."/>
            <person name="Pangilinan J."/>
            <person name="Park H.-J."/>
            <person name="Ramirez L."/>
            <person name="Alfaro M."/>
            <person name="Sun H."/>
            <person name="Tritt A."/>
            <person name="Yoshinaga Y."/>
            <person name="Zwiers L.-H."/>
            <person name="Turgeon B."/>
            <person name="Goodwin S."/>
            <person name="Spatafora J."/>
            <person name="Crous P."/>
            <person name="Grigoriev I."/>
        </authorList>
    </citation>
    <scope>NUCLEOTIDE SEQUENCE</scope>
    <source>
        <strain evidence="1">CBS 115976</strain>
    </source>
</reference>
<sequence>MRACQPCKWRELTTSCCCKVGATSHLESLWTGSAVLSKSMLPATRAQEVFMTTAGVHNTEEMGVMKLKKTKSRKDIRKRTKPYNKPLPSAEEIPYSRIVAIHADASTTLLASWLQQRAEMSGNDCTRSGDGTVAIRSMMNLCTLETELN</sequence>
<keyword evidence="2" id="KW-1185">Reference proteome</keyword>
<dbReference type="AlphaFoldDB" id="A0A6A6U7R4"/>
<dbReference type="Proteomes" id="UP000799302">
    <property type="component" value="Unassembled WGS sequence"/>
</dbReference>
<proteinExistence type="predicted"/>
<gene>
    <name evidence="1" type="ORF">BT63DRAFT_416198</name>
</gene>
<organism evidence="1 2">
    <name type="scientific">Microthyrium microscopicum</name>
    <dbReference type="NCBI Taxonomy" id="703497"/>
    <lineage>
        <taxon>Eukaryota</taxon>
        <taxon>Fungi</taxon>
        <taxon>Dikarya</taxon>
        <taxon>Ascomycota</taxon>
        <taxon>Pezizomycotina</taxon>
        <taxon>Dothideomycetes</taxon>
        <taxon>Dothideomycetes incertae sedis</taxon>
        <taxon>Microthyriales</taxon>
        <taxon>Microthyriaceae</taxon>
        <taxon>Microthyrium</taxon>
    </lineage>
</organism>
<evidence type="ECO:0000313" key="2">
    <source>
        <dbReference type="Proteomes" id="UP000799302"/>
    </source>
</evidence>